<feature type="transmembrane region" description="Helical" evidence="8">
    <location>
        <begin position="197"/>
        <end position="216"/>
    </location>
</feature>
<dbReference type="InterPro" id="IPR034294">
    <property type="entry name" value="Aquaporin_transptr"/>
</dbReference>
<accession>A0A1G8CNR3</accession>
<comment type="similarity">
    <text evidence="6">Belongs to the MIP/aquaporin (TC 1.A.8) family.</text>
</comment>
<dbReference type="AlphaFoldDB" id="A0A1G8CNR3"/>
<dbReference type="PANTHER" id="PTHR45724:SF13">
    <property type="entry name" value="AQUAPORIN NIP1-1-RELATED"/>
    <property type="match status" value="1"/>
</dbReference>
<feature type="transmembrane region" description="Helical" evidence="8">
    <location>
        <begin position="241"/>
        <end position="262"/>
    </location>
</feature>
<feature type="transmembrane region" description="Helical" evidence="8">
    <location>
        <begin position="65"/>
        <end position="88"/>
    </location>
</feature>
<dbReference type="OrthoDB" id="9807293at2"/>
<evidence type="ECO:0000256" key="1">
    <source>
        <dbReference type="ARBA" id="ARBA00004141"/>
    </source>
</evidence>
<keyword evidence="2 6" id="KW-0813">Transport</keyword>
<proteinExistence type="inferred from homology"/>
<organism evidence="9 10">
    <name type="scientific">Microbacterium pygmaeum</name>
    <dbReference type="NCBI Taxonomy" id="370764"/>
    <lineage>
        <taxon>Bacteria</taxon>
        <taxon>Bacillati</taxon>
        <taxon>Actinomycetota</taxon>
        <taxon>Actinomycetes</taxon>
        <taxon>Micrococcales</taxon>
        <taxon>Microbacteriaceae</taxon>
        <taxon>Microbacterium</taxon>
    </lineage>
</organism>
<keyword evidence="3 6" id="KW-0812">Transmembrane</keyword>
<feature type="region of interest" description="Disordered" evidence="7">
    <location>
        <begin position="1"/>
        <end position="27"/>
    </location>
</feature>
<dbReference type="PRINTS" id="PR00783">
    <property type="entry name" value="MINTRINSICP"/>
</dbReference>
<evidence type="ECO:0000313" key="9">
    <source>
        <dbReference type="EMBL" id="SDH46943.1"/>
    </source>
</evidence>
<evidence type="ECO:0000313" key="10">
    <source>
        <dbReference type="Proteomes" id="UP000199009"/>
    </source>
</evidence>
<evidence type="ECO:0000256" key="3">
    <source>
        <dbReference type="ARBA" id="ARBA00022692"/>
    </source>
</evidence>
<dbReference type="Gene3D" id="1.20.1080.10">
    <property type="entry name" value="Glycerol uptake facilitator protein"/>
    <property type="match status" value="1"/>
</dbReference>
<feature type="transmembrane region" description="Helical" evidence="8">
    <location>
        <begin position="165"/>
        <end position="185"/>
    </location>
</feature>
<dbReference type="Pfam" id="PF00230">
    <property type="entry name" value="MIP"/>
    <property type="match status" value="1"/>
</dbReference>
<dbReference type="SUPFAM" id="SSF81338">
    <property type="entry name" value="Aquaporin-like"/>
    <property type="match status" value="1"/>
</dbReference>
<dbReference type="RefSeq" id="WP_091494165.1">
    <property type="nucleotide sequence ID" value="NZ_LT629692.1"/>
</dbReference>
<dbReference type="STRING" id="370764.SAMN04489810_3124"/>
<keyword evidence="10" id="KW-1185">Reference proteome</keyword>
<reference evidence="9 10" key="1">
    <citation type="submission" date="2016-10" db="EMBL/GenBank/DDBJ databases">
        <authorList>
            <person name="de Groot N.N."/>
        </authorList>
    </citation>
    <scope>NUCLEOTIDE SEQUENCE [LARGE SCALE GENOMIC DNA]</scope>
    <source>
        <strain evidence="9 10">DSM 23142</strain>
    </source>
</reference>
<protein>
    <submittedName>
        <fullName evidence="9">Aquaporin Z</fullName>
    </submittedName>
</protein>
<evidence type="ECO:0000256" key="5">
    <source>
        <dbReference type="ARBA" id="ARBA00023136"/>
    </source>
</evidence>
<evidence type="ECO:0000256" key="4">
    <source>
        <dbReference type="ARBA" id="ARBA00022989"/>
    </source>
</evidence>
<dbReference type="PANTHER" id="PTHR45724">
    <property type="entry name" value="AQUAPORIN NIP2-1"/>
    <property type="match status" value="1"/>
</dbReference>
<feature type="transmembrane region" description="Helical" evidence="8">
    <location>
        <begin position="118"/>
        <end position="138"/>
    </location>
</feature>
<feature type="transmembrane region" description="Helical" evidence="8">
    <location>
        <begin position="94"/>
        <end position="111"/>
    </location>
</feature>
<sequence>MSDPRPDKPVEPTDLDHTPPQEPDGPSTAATLVAEAFGTLLLVLGVISTALFAANFGTSDNGTSLGVGFVGVSLAVGITVIAGAYAFGPISGGHFNPAVTLGLAAAGRFPWKGVLPYIIAQIVGGLIATTLIVLIGLFGPDGWLGDAQDGGFASNGFGEASPGGFGLGAAIIVEVLFTALFVLVILGVTHATRGSNFAGLAIGLTLVLIHLAIIPIDNASVNPARSIATAVYGGGLALSQLWVFLVFPIVGGLIAGFSYRALFDGTAKKR</sequence>
<dbReference type="InterPro" id="IPR022357">
    <property type="entry name" value="MIP_CS"/>
</dbReference>
<evidence type="ECO:0000256" key="2">
    <source>
        <dbReference type="ARBA" id="ARBA00022448"/>
    </source>
</evidence>
<name>A0A1G8CNR3_9MICO</name>
<evidence type="ECO:0000256" key="8">
    <source>
        <dbReference type="SAM" id="Phobius"/>
    </source>
</evidence>
<feature type="compositionally biased region" description="Basic and acidic residues" evidence="7">
    <location>
        <begin position="1"/>
        <end position="19"/>
    </location>
</feature>
<dbReference type="PROSITE" id="PS00221">
    <property type="entry name" value="MIP"/>
    <property type="match status" value="1"/>
</dbReference>
<comment type="subcellular location">
    <subcellularLocation>
        <location evidence="1">Membrane</location>
        <topology evidence="1">Multi-pass membrane protein</topology>
    </subcellularLocation>
</comment>
<dbReference type="GO" id="GO:0015267">
    <property type="term" value="F:channel activity"/>
    <property type="evidence" value="ECO:0007669"/>
    <property type="project" value="InterPro"/>
</dbReference>
<keyword evidence="4 8" id="KW-1133">Transmembrane helix</keyword>
<dbReference type="EMBL" id="LT629692">
    <property type="protein sequence ID" value="SDH46943.1"/>
    <property type="molecule type" value="Genomic_DNA"/>
</dbReference>
<evidence type="ECO:0000256" key="7">
    <source>
        <dbReference type="SAM" id="MobiDB-lite"/>
    </source>
</evidence>
<evidence type="ECO:0000256" key="6">
    <source>
        <dbReference type="RuleBase" id="RU000477"/>
    </source>
</evidence>
<dbReference type="GO" id="GO:0016020">
    <property type="term" value="C:membrane"/>
    <property type="evidence" value="ECO:0007669"/>
    <property type="project" value="UniProtKB-SubCell"/>
</dbReference>
<keyword evidence="5 8" id="KW-0472">Membrane</keyword>
<gene>
    <name evidence="9" type="ORF">SAMN04489810_3124</name>
</gene>
<dbReference type="InterPro" id="IPR000425">
    <property type="entry name" value="MIP"/>
</dbReference>
<feature type="transmembrane region" description="Helical" evidence="8">
    <location>
        <begin position="29"/>
        <end position="53"/>
    </location>
</feature>
<dbReference type="Proteomes" id="UP000199009">
    <property type="component" value="Chromosome I"/>
</dbReference>
<dbReference type="InterPro" id="IPR023271">
    <property type="entry name" value="Aquaporin-like"/>
</dbReference>